<keyword evidence="2" id="KW-1185">Reference proteome</keyword>
<gene>
    <name evidence="1" type="ORF">QQF64_015351</name>
</gene>
<comment type="caution">
    <text evidence="1">The sequence shown here is derived from an EMBL/GenBank/DDBJ whole genome shotgun (WGS) entry which is preliminary data.</text>
</comment>
<dbReference type="Proteomes" id="UP001558613">
    <property type="component" value="Unassembled WGS sequence"/>
</dbReference>
<sequence length="110" mass="11973">MSGSDTETHFLYTGISIQQKTLLCQLSGPSLLAPIHKHTHTSIILSCSSKQTSCQRFLRPYCQRGLASGGLLDSGVGGTSQHERSVNTAMHMTAPWDNVQARAFVLLFLP</sequence>
<dbReference type="EMBL" id="JAYMGO010000002">
    <property type="protein sequence ID" value="KAL1280751.1"/>
    <property type="molecule type" value="Genomic_DNA"/>
</dbReference>
<reference evidence="1 2" key="1">
    <citation type="submission" date="2023-09" db="EMBL/GenBank/DDBJ databases">
        <authorList>
            <person name="Wang M."/>
        </authorList>
    </citation>
    <scope>NUCLEOTIDE SEQUENCE [LARGE SCALE GENOMIC DNA]</scope>
    <source>
        <strain evidence="1">GT-2023</strain>
        <tissue evidence="1">Liver</tissue>
    </source>
</reference>
<evidence type="ECO:0000313" key="2">
    <source>
        <dbReference type="Proteomes" id="UP001558613"/>
    </source>
</evidence>
<accession>A0ABR3NUP5</accession>
<proteinExistence type="predicted"/>
<protein>
    <submittedName>
        <fullName evidence="1">Uncharacterized protein</fullName>
    </submittedName>
</protein>
<organism evidence="1 2">
    <name type="scientific">Cirrhinus molitorella</name>
    <name type="common">mud carp</name>
    <dbReference type="NCBI Taxonomy" id="172907"/>
    <lineage>
        <taxon>Eukaryota</taxon>
        <taxon>Metazoa</taxon>
        <taxon>Chordata</taxon>
        <taxon>Craniata</taxon>
        <taxon>Vertebrata</taxon>
        <taxon>Euteleostomi</taxon>
        <taxon>Actinopterygii</taxon>
        <taxon>Neopterygii</taxon>
        <taxon>Teleostei</taxon>
        <taxon>Ostariophysi</taxon>
        <taxon>Cypriniformes</taxon>
        <taxon>Cyprinidae</taxon>
        <taxon>Labeoninae</taxon>
        <taxon>Labeonini</taxon>
        <taxon>Cirrhinus</taxon>
    </lineage>
</organism>
<name>A0ABR3NUP5_9TELE</name>
<evidence type="ECO:0000313" key="1">
    <source>
        <dbReference type="EMBL" id="KAL1280751.1"/>
    </source>
</evidence>